<keyword evidence="2" id="KW-1185">Reference proteome</keyword>
<gene>
    <name evidence="1" type="ORF">MLD38_030189</name>
</gene>
<comment type="caution">
    <text evidence="1">The sequence shown here is derived from an EMBL/GenBank/DDBJ whole genome shotgun (WGS) entry which is preliminary data.</text>
</comment>
<accession>A0ACB9MKJ2</accession>
<dbReference type="EMBL" id="CM042888">
    <property type="protein sequence ID" value="KAI4324732.1"/>
    <property type="molecule type" value="Genomic_DNA"/>
</dbReference>
<protein>
    <submittedName>
        <fullName evidence="1">Uncharacterized protein</fullName>
    </submittedName>
</protein>
<evidence type="ECO:0000313" key="1">
    <source>
        <dbReference type="EMBL" id="KAI4324732.1"/>
    </source>
</evidence>
<proteinExistence type="predicted"/>
<name>A0ACB9MKJ2_9MYRT</name>
<dbReference type="Proteomes" id="UP001057402">
    <property type="component" value="Chromosome 9"/>
</dbReference>
<sequence>MGCGQSKIENEEAVARCRDRKNFMKLAVGHRNFFASSHSAYAVSLKNIGAALTDYAHGESYSPSLLPYHSAGVASSSGAPVSVIGAVPGETIRPPPPLPDFPIQRAATMPEMVLPPVVDGKGQPGTIIEERDDGDGVENDEESGSLRQRSRRRKGGSIGGGGVPVNEEVSGKVATRQKEPVVVPVRESGGVVGGGVSGPVADGSPQELYNYIFVTMDNVPRPVLSDDVATHDDTVKSSVVDTDEVGRVKKGKAVESETKILPKEKVSSVSKAAVDVPLVLEKVVEEKAGVRKGKVEMPSKRAKPIGGRSLIQVFMELDDHFLKASESAHEVSKMLEATRLHYHSNFADNTGHIDHSKRVMRVITWNRSFKGLQSGDDQNDDFDSEENETHATVLDKLLAWEKKLYDEVKAGELLKYEYTRKVALLSKQKKRGSNSESSEKLKAAVSHLHTRYIVDMQSMDSTVMEIKRLRDEQLYPKLLQLVDGMAKMWETMRIHHENQYQIVMDLRYLEITQSTKETTEPHHQCTIQLFKVVSEWHKQLGNIVDIQKCYIKALEDWLRLNIIPIESSHKERVSSPPRDENPPIQGLLFAWHERLNLLPDEIVRTAASNFRAVLETIVHHQDEELKTKGRCEDSRRDLDKKSRSLNEWRQKYMEKRTPADEMDPERAEGSRHVAVLADKEMAVEMARKKLEEDEDAYLRQCLQVREKTLTSFKNRLPELFKALSSFAIACSRMYSDLRSFPRSQKSAK</sequence>
<organism evidence="1 2">
    <name type="scientific">Melastoma candidum</name>
    <dbReference type="NCBI Taxonomy" id="119954"/>
    <lineage>
        <taxon>Eukaryota</taxon>
        <taxon>Viridiplantae</taxon>
        <taxon>Streptophyta</taxon>
        <taxon>Embryophyta</taxon>
        <taxon>Tracheophyta</taxon>
        <taxon>Spermatophyta</taxon>
        <taxon>Magnoliopsida</taxon>
        <taxon>eudicotyledons</taxon>
        <taxon>Gunneridae</taxon>
        <taxon>Pentapetalae</taxon>
        <taxon>rosids</taxon>
        <taxon>malvids</taxon>
        <taxon>Myrtales</taxon>
        <taxon>Melastomataceae</taxon>
        <taxon>Melastomatoideae</taxon>
        <taxon>Melastomateae</taxon>
        <taxon>Melastoma</taxon>
    </lineage>
</organism>
<evidence type="ECO:0000313" key="2">
    <source>
        <dbReference type="Proteomes" id="UP001057402"/>
    </source>
</evidence>
<reference evidence="2" key="1">
    <citation type="journal article" date="2023" name="Front. Plant Sci.">
        <title>Chromosomal-level genome assembly of Melastoma candidum provides insights into trichome evolution.</title>
        <authorList>
            <person name="Zhong Y."/>
            <person name="Wu W."/>
            <person name="Sun C."/>
            <person name="Zou P."/>
            <person name="Liu Y."/>
            <person name="Dai S."/>
            <person name="Zhou R."/>
        </authorList>
    </citation>
    <scope>NUCLEOTIDE SEQUENCE [LARGE SCALE GENOMIC DNA]</scope>
</reference>